<dbReference type="Gene3D" id="1.10.10.60">
    <property type="entry name" value="Homeodomain-like"/>
    <property type="match status" value="1"/>
</dbReference>
<proteinExistence type="predicted"/>
<dbReference type="Pfam" id="PF01498">
    <property type="entry name" value="HTH_Tnp_Tc3_2"/>
    <property type="match status" value="1"/>
</dbReference>
<evidence type="ECO:0000313" key="3">
    <source>
        <dbReference type="Ensembl" id="ENSDLAP00005009681.1"/>
    </source>
</evidence>
<evidence type="ECO:0000313" key="4">
    <source>
        <dbReference type="Proteomes" id="UP000694389"/>
    </source>
</evidence>
<dbReference type="InterPro" id="IPR025246">
    <property type="entry name" value="IS30-like_HTH"/>
</dbReference>
<dbReference type="Pfam" id="PF13936">
    <property type="entry name" value="HTH_38"/>
    <property type="match status" value="1"/>
</dbReference>
<dbReference type="InterPro" id="IPR002492">
    <property type="entry name" value="Transposase_Tc1-like"/>
</dbReference>
<dbReference type="InterPro" id="IPR009057">
    <property type="entry name" value="Homeodomain-like_sf"/>
</dbReference>
<protein>
    <recommendedName>
        <fullName evidence="5">Transposase Tc1-like domain-containing protein</fullName>
    </recommendedName>
</protein>
<dbReference type="AlphaFoldDB" id="A0A8C4GIC6"/>
<feature type="domain" description="Transposase IS30-like HTH" evidence="2">
    <location>
        <begin position="3"/>
        <end position="42"/>
    </location>
</feature>
<dbReference type="InterPro" id="IPR036397">
    <property type="entry name" value="RNaseH_sf"/>
</dbReference>
<dbReference type="GO" id="GO:0006313">
    <property type="term" value="P:DNA transposition"/>
    <property type="evidence" value="ECO:0007669"/>
    <property type="project" value="InterPro"/>
</dbReference>
<dbReference type="GO" id="GO:0015074">
    <property type="term" value="P:DNA integration"/>
    <property type="evidence" value="ECO:0007669"/>
    <property type="project" value="InterPro"/>
</dbReference>
<dbReference type="GO" id="GO:0003677">
    <property type="term" value="F:DNA binding"/>
    <property type="evidence" value="ECO:0007669"/>
    <property type="project" value="InterPro"/>
</dbReference>
<evidence type="ECO:0000259" key="2">
    <source>
        <dbReference type="Pfam" id="PF13936"/>
    </source>
</evidence>
<dbReference type="Proteomes" id="UP000694389">
    <property type="component" value="Unassembled WGS sequence"/>
</dbReference>
<reference evidence="3" key="2">
    <citation type="submission" date="2025-09" db="UniProtKB">
        <authorList>
            <consortium name="Ensembl"/>
        </authorList>
    </citation>
    <scope>IDENTIFICATION</scope>
</reference>
<keyword evidence="4" id="KW-1185">Reference proteome</keyword>
<sequence>MAKQLSVFERDRIVELHKKGLSQRTIAAEVGCSKTVILNFLKGSQGYGTKMSSGRHKKISPALSRRIQQAFCEDTDLSSTQIKALTDADCSPITIRQRLRQKGLKNKKRLQRPHLLPHHKPARMHFAREHQTWDIERWKKVLFSDEKKCNLDGPDGFQRYWHDKEITLEMFSTQHSGGGESNRGWLCGDVSAGIPPD</sequence>
<feature type="domain" description="Transposase Tc1-like" evidence="1">
    <location>
        <begin position="65"/>
        <end position="131"/>
    </location>
</feature>
<evidence type="ECO:0000259" key="1">
    <source>
        <dbReference type="Pfam" id="PF01498"/>
    </source>
</evidence>
<reference evidence="3" key="1">
    <citation type="submission" date="2025-08" db="UniProtKB">
        <authorList>
            <consortium name="Ensembl"/>
        </authorList>
    </citation>
    <scope>IDENTIFICATION</scope>
</reference>
<evidence type="ECO:0008006" key="5">
    <source>
        <dbReference type="Google" id="ProtNLM"/>
    </source>
</evidence>
<dbReference type="Gene3D" id="3.30.420.10">
    <property type="entry name" value="Ribonuclease H-like superfamily/Ribonuclease H"/>
    <property type="match status" value="1"/>
</dbReference>
<dbReference type="Ensembl" id="ENSDLAT00005010612.2">
    <property type="protein sequence ID" value="ENSDLAP00005009681.1"/>
    <property type="gene ID" value="ENSDLAG00005005102.2"/>
</dbReference>
<organism evidence="3 4">
    <name type="scientific">Dicentrarchus labrax</name>
    <name type="common">European seabass</name>
    <name type="synonym">Morone labrax</name>
    <dbReference type="NCBI Taxonomy" id="13489"/>
    <lineage>
        <taxon>Eukaryota</taxon>
        <taxon>Metazoa</taxon>
        <taxon>Chordata</taxon>
        <taxon>Craniata</taxon>
        <taxon>Vertebrata</taxon>
        <taxon>Euteleostomi</taxon>
        <taxon>Actinopterygii</taxon>
        <taxon>Neopterygii</taxon>
        <taxon>Teleostei</taxon>
        <taxon>Neoteleostei</taxon>
        <taxon>Acanthomorphata</taxon>
        <taxon>Eupercaria</taxon>
        <taxon>Moronidae</taxon>
        <taxon>Dicentrarchus</taxon>
    </lineage>
</organism>
<dbReference type="SUPFAM" id="SSF46689">
    <property type="entry name" value="Homeodomain-like"/>
    <property type="match status" value="1"/>
</dbReference>
<dbReference type="GeneTree" id="ENSGT00940000166084"/>
<accession>A0A8C4GIC6</accession>
<name>A0A8C4GIC6_DICLA</name>